<dbReference type="EMBL" id="JACIIG010000035">
    <property type="protein sequence ID" value="MBB4571722.1"/>
    <property type="molecule type" value="Genomic_DNA"/>
</dbReference>
<dbReference type="Proteomes" id="UP000543836">
    <property type="component" value="Unassembled WGS sequence"/>
</dbReference>
<organism evidence="1 2">
    <name type="scientific">Rhizobium leucaenae</name>
    <dbReference type="NCBI Taxonomy" id="29450"/>
    <lineage>
        <taxon>Bacteria</taxon>
        <taxon>Pseudomonadati</taxon>
        <taxon>Pseudomonadota</taxon>
        <taxon>Alphaproteobacteria</taxon>
        <taxon>Hyphomicrobiales</taxon>
        <taxon>Rhizobiaceae</taxon>
        <taxon>Rhizobium/Agrobacterium group</taxon>
        <taxon>Rhizobium</taxon>
    </lineage>
</organism>
<evidence type="ECO:0000313" key="2">
    <source>
        <dbReference type="Proteomes" id="UP000543836"/>
    </source>
</evidence>
<reference evidence="1 2" key="1">
    <citation type="submission" date="2020-08" db="EMBL/GenBank/DDBJ databases">
        <title>Genomic Encyclopedia of Type Strains, Phase IV (KMG-V): Genome sequencing to study the core and pangenomes of soil and plant-associated prokaryotes.</title>
        <authorList>
            <person name="Whitman W."/>
        </authorList>
    </citation>
    <scope>NUCLEOTIDE SEQUENCE [LARGE SCALE GENOMIC DNA]</scope>
    <source>
        <strain evidence="1 2">SEMIA 492</strain>
    </source>
</reference>
<name>A0A7W7A0J2_9HYPH</name>
<evidence type="ECO:0000313" key="1">
    <source>
        <dbReference type="EMBL" id="MBB4571722.1"/>
    </source>
</evidence>
<accession>A0A7W7A0J2</accession>
<protein>
    <submittedName>
        <fullName evidence="1">Uncharacterized protein</fullName>
    </submittedName>
</protein>
<keyword evidence="2" id="KW-1185">Reference proteome</keyword>
<dbReference type="AlphaFoldDB" id="A0A7W7A0J2"/>
<comment type="caution">
    <text evidence="1">The sequence shown here is derived from an EMBL/GenBank/DDBJ whole genome shotgun (WGS) entry which is preliminary data.</text>
</comment>
<sequence length="49" mass="5256">MRKCVGNGANPLIEMTEVDLDRKGPFGFSGGAMSAIATSHEMRDAGSWR</sequence>
<gene>
    <name evidence="1" type="ORF">GGE60_005888</name>
</gene>
<proteinExistence type="predicted"/>